<name>A0ABM5GCX6_9SAUR</name>
<evidence type="ECO:0000256" key="1">
    <source>
        <dbReference type="ARBA" id="ARBA00005446"/>
    </source>
</evidence>
<sequence length="147" mass="15755">MSKNQRVAALEKVKAGKVHVLLLSPEALVGGGLSGSSCLPPADQLPPVAFACIDEAHCVSEWSHNFRPCYLRLCKVLRDRLGVRCFLGLTATATLSTTQDVAHHLGIPEGEGIAGRSAPLSVYRQRQGPGKDRNWRAASPDNVSTEV</sequence>
<dbReference type="SUPFAM" id="SSF52540">
    <property type="entry name" value="P-loop containing nucleoside triphosphate hydrolases"/>
    <property type="match status" value="1"/>
</dbReference>
<evidence type="ECO:0000256" key="2">
    <source>
        <dbReference type="ARBA" id="ARBA00023235"/>
    </source>
</evidence>
<dbReference type="InterPro" id="IPR014001">
    <property type="entry name" value="Helicase_ATP-bd"/>
</dbReference>
<dbReference type="InterPro" id="IPR027417">
    <property type="entry name" value="P-loop_NTPase"/>
</dbReference>
<dbReference type="PANTHER" id="PTHR13710">
    <property type="entry name" value="DNA HELICASE RECQ FAMILY MEMBER"/>
    <property type="match status" value="1"/>
</dbReference>
<evidence type="ECO:0000313" key="5">
    <source>
        <dbReference type="Proteomes" id="UP001652642"/>
    </source>
</evidence>
<accession>A0ABM5GCX6</accession>
<dbReference type="PANTHER" id="PTHR13710:SF108">
    <property type="entry name" value="ATP-DEPENDENT DNA HELICASE Q4"/>
    <property type="match status" value="1"/>
</dbReference>
<organism evidence="5 6">
    <name type="scientific">Pogona vitticeps</name>
    <name type="common">central bearded dragon</name>
    <dbReference type="NCBI Taxonomy" id="103695"/>
    <lineage>
        <taxon>Eukaryota</taxon>
        <taxon>Metazoa</taxon>
        <taxon>Chordata</taxon>
        <taxon>Craniata</taxon>
        <taxon>Vertebrata</taxon>
        <taxon>Euteleostomi</taxon>
        <taxon>Lepidosauria</taxon>
        <taxon>Squamata</taxon>
        <taxon>Bifurcata</taxon>
        <taxon>Unidentata</taxon>
        <taxon>Episquamata</taxon>
        <taxon>Toxicofera</taxon>
        <taxon>Iguania</taxon>
        <taxon>Acrodonta</taxon>
        <taxon>Agamidae</taxon>
        <taxon>Amphibolurinae</taxon>
        <taxon>Pogona</taxon>
    </lineage>
</organism>
<reference evidence="6" key="1">
    <citation type="submission" date="2025-08" db="UniProtKB">
        <authorList>
            <consortium name="RefSeq"/>
        </authorList>
    </citation>
    <scope>IDENTIFICATION</scope>
</reference>
<evidence type="ECO:0000259" key="4">
    <source>
        <dbReference type="PROSITE" id="PS51192"/>
    </source>
</evidence>
<evidence type="ECO:0000313" key="6">
    <source>
        <dbReference type="RefSeq" id="XP_072855503.1"/>
    </source>
</evidence>
<protein>
    <submittedName>
        <fullName evidence="6">ATP-dependent DNA helicase Q4-like</fullName>
    </submittedName>
</protein>
<feature type="region of interest" description="Disordered" evidence="3">
    <location>
        <begin position="123"/>
        <end position="147"/>
    </location>
</feature>
<dbReference type="PROSITE" id="PS51192">
    <property type="entry name" value="HELICASE_ATP_BIND_1"/>
    <property type="match status" value="1"/>
</dbReference>
<feature type="domain" description="Helicase ATP-binding" evidence="4">
    <location>
        <begin position="1"/>
        <end position="111"/>
    </location>
</feature>
<comment type="similarity">
    <text evidence="1">Belongs to the helicase family. RecQ subfamily.</text>
</comment>
<dbReference type="Proteomes" id="UP001652642">
    <property type="component" value="Chromosome 4"/>
</dbReference>
<gene>
    <name evidence="6" type="primary">LOC140707012</name>
</gene>
<dbReference type="Gene3D" id="3.40.50.300">
    <property type="entry name" value="P-loop containing nucleotide triphosphate hydrolases"/>
    <property type="match status" value="1"/>
</dbReference>
<evidence type="ECO:0000256" key="3">
    <source>
        <dbReference type="SAM" id="MobiDB-lite"/>
    </source>
</evidence>
<dbReference type="RefSeq" id="XP_072855503.1">
    <property type="nucleotide sequence ID" value="XM_072999402.1"/>
</dbReference>
<keyword evidence="5" id="KW-1185">Reference proteome</keyword>
<dbReference type="GeneID" id="140707012"/>
<keyword evidence="2" id="KW-0413">Isomerase</keyword>
<proteinExistence type="inferred from homology"/>